<gene>
    <name evidence="6" type="ORF">NUH88_18955</name>
</gene>
<evidence type="ECO:0000256" key="2">
    <source>
        <dbReference type="ARBA" id="ARBA00023143"/>
    </source>
</evidence>
<dbReference type="SUPFAM" id="SSF64518">
    <property type="entry name" value="Phase 1 flagellin"/>
    <property type="match status" value="1"/>
</dbReference>
<dbReference type="AlphaFoldDB" id="A0A9J7AT11"/>
<dbReference type="InterPro" id="IPR001492">
    <property type="entry name" value="Flagellin"/>
</dbReference>
<dbReference type="PANTHER" id="PTHR42792:SF2">
    <property type="entry name" value="FLAGELLIN"/>
    <property type="match status" value="1"/>
</dbReference>
<dbReference type="EMBL" id="CP102480">
    <property type="protein sequence ID" value="UUX49468.1"/>
    <property type="molecule type" value="Genomic_DNA"/>
</dbReference>
<accession>A0A9J7AT11</accession>
<dbReference type="GO" id="GO:0009288">
    <property type="term" value="C:bacterial-type flagellum"/>
    <property type="evidence" value="ECO:0007669"/>
    <property type="project" value="UniProtKB-SubCell"/>
</dbReference>
<evidence type="ECO:0000256" key="3">
    <source>
        <dbReference type="RuleBase" id="RU362073"/>
    </source>
</evidence>
<reference evidence="6" key="1">
    <citation type="submission" date="2022-08" db="EMBL/GenBank/DDBJ databases">
        <title>Nisaea acidiphila sp. nov., isolated from a marine algal debris and emended description of the genus Nisaea Urios et al. 2008.</title>
        <authorList>
            <person name="Kwon K."/>
        </authorList>
    </citation>
    <scope>NUCLEOTIDE SEQUENCE</scope>
    <source>
        <strain evidence="6">MEBiC11861</strain>
    </source>
</reference>
<dbReference type="Pfam" id="PF00700">
    <property type="entry name" value="Flagellin_C"/>
    <property type="match status" value="1"/>
</dbReference>
<dbReference type="Pfam" id="PF00669">
    <property type="entry name" value="Flagellin_N"/>
    <property type="match status" value="1"/>
</dbReference>
<evidence type="ECO:0000259" key="4">
    <source>
        <dbReference type="Pfam" id="PF00669"/>
    </source>
</evidence>
<evidence type="ECO:0000256" key="1">
    <source>
        <dbReference type="ARBA" id="ARBA00005709"/>
    </source>
</evidence>
<evidence type="ECO:0000259" key="5">
    <source>
        <dbReference type="Pfam" id="PF00700"/>
    </source>
</evidence>
<name>A0A9J7AT11_9PROT</name>
<dbReference type="KEGG" id="naci:NUH88_18955"/>
<evidence type="ECO:0000313" key="6">
    <source>
        <dbReference type="EMBL" id="UUX49468.1"/>
    </source>
</evidence>
<comment type="subcellular location">
    <subcellularLocation>
        <location evidence="3">Secreted</location>
    </subcellularLocation>
    <subcellularLocation>
        <location evidence="3">Bacterial flagellum</location>
    </subcellularLocation>
</comment>
<comment type="function">
    <text evidence="3">Flagellin is the subunit protein which polymerizes to form the filaments of bacterial flagella.</text>
</comment>
<keyword evidence="7" id="KW-1185">Reference proteome</keyword>
<dbReference type="InterPro" id="IPR001029">
    <property type="entry name" value="Flagellin_N"/>
</dbReference>
<keyword evidence="3" id="KW-0964">Secreted</keyword>
<proteinExistence type="inferred from homology"/>
<dbReference type="GO" id="GO:0005576">
    <property type="term" value="C:extracellular region"/>
    <property type="evidence" value="ECO:0007669"/>
    <property type="project" value="UniProtKB-SubCell"/>
</dbReference>
<keyword evidence="2 3" id="KW-0975">Bacterial flagellum</keyword>
<feature type="domain" description="Flagellin C-terminal" evidence="5">
    <location>
        <begin position="194"/>
        <end position="270"/>
    </location>
</feature>
<sequence>MAINNSVNTNVGAFTALRNLNSAQSSQDRTQNRISTGQRVSGALDQAAIFAIAQSIRGELGANAAVQQGLNQTAGVVNVATAGATGVSNLTQDIQGKLVELSNPALTSEQQGIIQNDLTALLEQAQGFVDNASFNGTNLLQSGSGDLNTLQNLEGDSLTVSGQGSVGDALANLSAADFSDPAAVLSNEFAAFQTALNDSLGELGASSRRIVAQNDQLQGISDATEEGLGNLVDANLGREAARLASDQARSQLSQLSLGIANRSPEVVLGLFRS</sequence>
<keyword evidence="6" id="KW-0282">Flagellum</keyword>
<keyword evidence="6" id="KW-0966">Cell projection</keyword>
<dbReference type="RefSeq" id="WP_257768144.1">
    <property type="nucleotide sequence ID" value="NZ_CP102480.1"/>
</dbReference>
<feature type="domain" description="Flagellin N-terminal" evidence="4">
    <location>
        <begin position="7"/>
        <end position="141"/>
    </location>
</feature>
<comment type="similarity">
    <text evidence="1 3">Belongs to the bacterial flagellin family.</text>
</comment>
<dbReference type="GO" id="GO:0005198">
    <property type="term" value="F:structural molecule activity"/>
    <property type="evidence" value="ECO:0007669"/>
    <property type="project" value="UniProtKB-UniRule"/>
</dbReference>
<keyword evidence="6" id="KW-0969">Cilium</keyword>
<protein>
    <recommendedName>
        <fullName evidence="3">Flagellin</fullName>
    </recommendedName>
</protein>
<organism evidence="6 7">
    <name type="scientific">Nisaea acidiphila</name>
    <dbReference type="NCBI Taxonomy" id="1862145"/>
    <lineage>
        <taxon>Bacteria</taxon>
        <taxon>Pseudomonadati</taxon>
        <taxon>Pseudomonadota</taxon>
        <taxon>Alphaproteobacteria</taxon>
        <taxon>Rhodospirillales</taxon>
        <taxon>Thalassobaculaceae</taxon>
        <taxon>Nisaea</taxon>
    </lineage>
</organism>
<dbReference type="PANTHER" id="PTHR42792">
    <property type="entry name" value="FLAGELLIN"/>
    <property type="match status" value="1"/>
</dbReference>
<evidence type="ECO:0000313" key="7">
    <source>
        <dbReference type="Proteomes" id="UP001060336"/>
    </source>
</evidence>
<dbReference type="Gene3D" id="1.20.1330.10">
    <property type="entry name" value="f41 fragment of flagellin, N-terminal domain"/>
    <property type="match status" value="1"/>
</dbReference>
<dbReference type="Proteomes" id="UP001060336">
    <property type="component" value="Chromosome"/>
</dbReference>
<dbReference type="InterPro" id="IPR046358">
    <property type="entry name" value="Flagellin_C"/>
</dbReference>